<keyword evidence="1" id="KW-0732">Signal</keyword>
<feature type="chain" id="PRO_5001857274" evidence="1">
    <location>
        <begin position="21"/>
        <end position="914"/>
    </location>
</feature>
<feature type="domain" description="Glucosidase YgjK N-terminal" evidence="2">
    <location>
        <begin position="46"/>
        <end position="310"/>
    </location>
</feature>
<evidence type="ECO:0000313" key="4">
    <source>
        <dbReference type="EMBL" id="CED56714.1"/>
    </source>
</evidence>
<sequence length="914" mass="103021">MMFKKSLLSLVVATSLFGLSGCGSDNDTPTAELPSAPHSKFENVIDRTGNPTHLRDYDSYSNLEYNAFIDNGAWHGHLLPQDEKGYGSFGGIMQVTQEYAHFMSGQEFDKLSIKDTVSGKTYDLSKAEAEIYSIPSALVQVLKLDDIQVQMVLRFVTDRTSLLETQITNLTAEDMDLALQWDGELVEFARSSGGHETRTVDEYYPNYNRNIEPINDGIKVSFGEMKDNWAIRSDADAEFRIVRSIDNKTTIGETEFTSVGEQNVSARATATIYTTYSNLHNAMEVSREKDRVKDILSNPSSYMEKSKERWVEYLTKGLNNPNVSDKQERVAVKAIMTLNGNWRSAAGDIDYSTVTPSVTARWFSGANTWSWDTFKQAYAMAHFNPDVAMDNIRTVFQFQVKDNDKVRPQDVGYLMDVATYTLPNIKKDGSSSAYYDRDGEGSENWNERNTKPSLAAWAVMEVFYALKDQHDRADDAQAWIDEMYPMLVSYHDWWLTNRDHNGNGVPEYGAAVDPAHNTDDGVMYVWVETTEDMVAKFGADVITVDGNNYKVKGMNNYNTILNDVEYMNLHVGAQEAAGWESGMDNAARFGFIYNIHDLNDRSDDINNPNLELDQLGRYAKTEYQFDNAIEFTNEEWIYTDTSTENMAKLELAKKDWEVRFAENRTNENDPNGKLLGFSMLQESVDQASYMYSDNKFLAEMAGLVSSDINGKNRAEEFLKGAEDIAAYINTCMFDEGTGFYYDIRMVDKLGIPAPIMKDGIECAGKVITERGRAPEGWSPLFNGAATQGHADKVIAIMTDQDEFNTPDKFQGTGVPLPTASQTNAAYGTDVYWRGRVWLDQVYFGFRAMENYGYKPEAVSMASELFNNAQGMTGDMPIRENYNPETGAVQGATNFSWSAAHLYMMYNDFFGQDTK</sequence>
<proteinExistence type="predicted"/>
<dbReference type="HOGENOM" id="CLU_015270_0_1_6"/>
<dbReference type="Pfam" id="PF22422">
    <property type="entry name" value="MGH1-like_GH"/>
    <property type="match status" value="1"/>
</dbReference>
<name>A0A090IBC5_9GAMM</name>
<keyword evidence="4" id="KW-0449">Lipoprotein</keyword>
<gene>
    <name evidence="4" type="ORF">AWOD_II_0055</name>
</gene>
<reference evidence="5" key="1">
    <citation type="submission" date="2014-09" db="EMBL/GenBank/DDBJ databases">
        <authorList>
            <person name="Hjerde E."/>
        </authorList>
    </citation>
    <scope>NUCLEOTIDE SEQUENCE [LARGE SCALE GENOMIC DNA]</scope>
    <source>
        <strain evidence="5">06/09/139</strain>
    </source>
</reference>
<evidence type="ECO:0000313" key="5">
    <source>
        <dbReference type="Proteomes" id="UP000032427"/>
    </source>
</evidence>
<dbReference type="GO" id="GO:0004555">
    <property type="term" value="F:alpha,alpha-trehalase activity"/>
    <property type="evidence" value="ECO:0007669"/>
    <property type="project" value="InterPro"/>
</dbReference>
<dbReference type="Gene3D" id="1.10.287.100">
    <property type="match status" value="1"/>
</dbReference>
<organism evidence="4 5">
    <name type="scientific">Aliivibrio wodanis</name>
    <dbReference type="NCBI Taxonomy" id="80852"/>
    <lineage>
        <taxon>Bacteria</taxon>
        <taxon>Pseudomonadati</taxon>
        <taxon>Pseudomonadota</taxon>
        <taxon>Gammaproteobacteria</taxon>
        <taxon>Vibrionales</taxon>
        <taxon>Vibrionaceae</taxon>
        <taxon>Aliivibrio</taxon>
    </lineage>
</organism>
<dbReference type="PATRIC" id="fig|80852.17.peg.2795"/>
<dbReference type="InterPro" id="IPR048450">
    <property type="entry name" value="YgjK_N"/>
</dbReference>
<keyword evidence="5" id="KW-1185">Reference proteome</keyword>
<feature type="signal peptide" evidence="1">
    <location>
        <begin position="1"/>
        <end position="20"/>
    </location>
</feature>
<dbReference type="InterPro" id="IPR054491">
    <property type="entry name" value="MGH1-like_GH"/>
</dbReference>
<dbReference type="EMBL" id="LN554847">
    <property type="protein sequence ID" value="CED56714.1"/>
    <property type="molecule type" value="Genomic_DNA"/>
</dbReference>
<dbReference type="GO" id="GO:0005993">
    <property type="term" value="P:trehalose catabolic process"/>
    <property type="evidence" value="ECO:0007669"/>
    <property type="project" value="TreeGrafter"/>
</dbReference>
<evidence type="ECO:0000256" key="1">
    <source>
        <dbReference type="SAM" id="SignalP"/>
    </source>
</evidence>
<dbReference type="PROSITE" id="PS51257">
    <property type="entry name" value="PROKAR_LIPOPROTEIN"/>
    <property type="match status" value="1"/>
</dbReference>
<dbReference type="InterPro" id="IPR008928">
    <property type="entry name" value="6-hairpin_glycosidase_sf"/>
</dbReference>
<dbReference type="InterPro" id="IPR012341">
    <property type="entry name" value="6hp_glycosidase-like_sf"/>
</dbReference>
<dbReference type="Pfam" id="PF21152">
    <property type="entry name" value="YgjK_N"/>
    <property type="match status" value="1"/>
</dbReference>
<dbReference type="STRING" id="80852.AWOD_II_0055"/>
<dbReference type="PANTHER" id="PTHR23403">
    <property type="entry name" value="TREHALASE"/>
    <property type="match status" value="1"/>
</dbReference>
<dbReference type="Gene3D" id="1.50.10.10">
    <property type="match status" value="1"/>
</dbReference>
<dbReference type="Proteomes" id="UP000032427">
    <property type="component" value="Chromosome 2"/>
</dbReference>
<dbReference type="PANTHER" id="PTHR23403:SF1">
    <property type="entry name" value="TREHALASE"/>
    <property type="match status" value="1"/>
</dbReference>
<protein>
    <submittedName>
        <fullName evidence="4">Putative lipoprotein</fullName>
    </submittedName>
</protein>
<evidence type="ECO:0000259" key="2">
    <source>
        <dbReference type="Pfam" id="PF21152"/>
    </source>
</evidence>
<dbReference type="SUPFAM" id="SSF48208">
    <property type="entry name" value="Six-hairpin glycosidases"/>
    <property type="match status" value="1"/>
</dbReference>
<dbReference type="KEGG" id="awd:AWOD_II_0055"/>
<dbReference type="NCBIfam" id="NF007525">
    <property type="entry name" value="PRK10137.1"/>
    <property type="match status" value="1"/>
</dbReference>
<dbReference type="Gene3D" id="2.70.98.50">
    <property type="entry name" value="putative glycoside hydrolase family protein from bacillus halodurans"/>
    <property type="match status" value="1"/>
</dbReference>
<evidence type="ECO:0000259" key="3">
    <source>
        <dbReference type="Pfam" id="PF22422"/>
    </source>
</evidence>
<feature type="domain" description="Mannosylglycerate hydrolase MGH1-like glycoside hydrolase" evidence="3">
    <location>
        <begin position="367"/>
        <end position="897"/>
    </location>
</feature>
<dbReference type="AlphaFoldDB" id="A0A090IBC5"/>
<accession>A0A090IBC5</accession>
<dbReference type="InterPro" id="IPR001661">
    <property type="entry name" value="Glyco_hydro_37"/>
</dbReference>